<name>A0A1A6H0G8_NEOLE</name>
<feature type="domain" description="RIH" evidence="1">
    <location>
        <begin position="46"/>
        <end position="85"/>
    </location>
</feature>
<comment type="caution">
    <text evidence="2">The sequence shown here is derived from an EMBL/GenBank/DDBJ whole genome shotgun (WGS) entry which is preliminary data.</text>
</comment>
<dbReference type="GO" id="GO:0042383">
    <property type="term" value="C:sarcolemma"/>
    <property type="evidence" value="ECO:0007669"/>
    <property type="project" value="TreeGrafter"/>
</dbReference>
<dbReference type="AlphaFoldDB" id="A0A1A6H0G8"/>
<feature type="non-terminal residue" evidence="2">
    <location>
        <position position="1"/>
    </location>
</feature>
<dbReference type="InterPro" id="IPR000699">
    <property type="entry name" value="RIH_dom"/>
</dbReference>
<evidence type="ECO:0000259" key="1">
    <source>
        <dbReference type="Pfam" id="PF01365"/>
    </source>
</evidence>
<dbReference type="GO" id="GO:0033017">
    <property type="term" value="C:sarcoplasmic reticulum membrane"/>
    <property type="evidence" value="ECO:0007669"/>
    <property type="project" value="TreeGrafter"/>
</dbReference>
<keyword evidence="3" id="KW-1185">Reference proteome</keyword>
<dbReference type="PANTHER" id="PTHR46399">
    <property type="entry name" value="B30.2/SPRY DOMAIN-CONTAINING PROTEIN"/>
    <property type="match status" value="1"/>
</dbReference>
<dbReference type="GO" id="GO:0014808">
    <property type="term" value="P:release of sequestered calcium ion into cytosol by sarcoplasmic reticulum"/>
    <property type="evidence" value="ECO:0007669"/>
    <property type="project" value="TreeGrafter"/>
</dbReference>
<sequence>GMLALVLNCIDRLNIYNSVAHFAGIAREESGMAWKEILNLLYKLLGILEVLHCILIESPEALNLIAEGHIKSIISLLDKHGRNHK</sequence>
<dbReference type="GO" id="GO:0030018">
    <property type="term" value="C:Z disc"/>
    <property type="evidence" value="ECO:0007669"/>
    <property type="project" value="TreeGrafter"/>
</dbReference>
<dbReference type="GO" id="GO:0005219">
    <property type="term" value="F:ryanodine-sensitive calcium-release channel activity"/>
    <property type="evidence" value="ECO:0007669"/>
    <property type="project" value="TreeGrafter"/>
</dbReference>
<reference evidence="2 3" key="1">
    <citation type="submission" date="2016-06" db="EMBL/GenBank/DDBJ databases">
        <title>The Draft Genome Sequence and Annotation of the Desert Woodrat Neotoma lepida.</title>
        <authorList>
            <person name="Campbell M."/>
            <person name="Oakeson K.F."/>
            <person name="Yandell M."/>
            <person name="Halpert J.R."/>
            <person name="Dearing D."/>
        </authorList>
    </citation>
    <scope>NUCLEOTIDE SEQUENCE [LARGE SCALE GENOMIC DNA]</scope>
    <source>
        <strain evidence="2">417</strain>
        <tissue evidence="2">Liver</tissue>
    </source>
</reference>
<feature type="domain" description="RIH" evidence="1">
    <location>
        <begin position="1"/>
        <end position="45"/>
    </location>
</feature>
<accession>A0A1A6H0G8</accession>
<dbReference type="PANTHER" id="PTHR46399:SF9">
    <property type="entry name" value="RYANODINE RECEPTOR 3"/>
    <property type="match status" value="1"/>
</dbReference>
<dbReference type="OrthoDB" id="258495at2759"/>
<dbReference type="InterPro" id="IPR015925">
    <property type="entry name" value="Ryanodine_IP3_receptor"/>
</dbReference>
<organism evidence="2 3">
    <name type="scientific">Neotoma lepida</name>
    <name type="common">Desert woodrat</name>
    <dbReference type="NCBI Taxonomy" id="56216"/>
    <lineage>
        <taxon>Eukaryota</taxon>
        <taxon>Metazoa</taxon>
        <taxon>Chordata</taxon>
        <taxon>Craniata</taxon>
        <taxon>Vertebrata</taxon>
        <taxon>Euteleostomi</taxon>
        <taxon>Mammalia</taxon>
        <taxon>Eutheria</taxon>
        <taxon>Euarchontoglires</taxon>
        <taxon>Glires</taxon>
        <taxon>Rodentia</taxon>
        <taxon>Myomorpha</taxon>
        <taxon>Muroidea</taxon>
        <taxon>Cricetidae</taxon>
        <taxon>Neotominae</taxon>
        <taxon>Neotoma</taxon>
    </lineage>
</organism>
<dbReference type="Gene3D" id="1.25.10.30">
    <property type="entry name" value="IP3 receptor type 1 binding core, RIH domain"/>
    <property type="match status" value="1"/>
</dbReference>
<proteinExistence type="predicted"/>
<dbReference type="Pfam" id="PF01365">
    <property type="entry name" value="RYDR_ITPR"/>
    <property type="match status" value="2"/>
</dbReference>
<dbReference type="EMBL" id="LZPO01065427">
    <property type="protein sequence ID" value="OBS71112.1"/>
    <property type="molecule type" value="Genomic_DNA"/>
</dbReference>
<dbReference type="GO" id="GO:0005790">
    <property type="term" value="C:smooth endoplasmic reticulum"/>
    <property type="evidence" value="ECO:0007669"/>
    <property type="project" value="TreeGrafter"/>
</dbReference>
<dbReference type="GO" id="GO:0006941">
    <property type="term" value="P:striated muscle contraction"/>
    <property type="evidence" value="ECO:0007669"/>
    <property type="project" value="TreeGrafter"/>
</dbReference>
<protein>
    <recommendedName>
        <fullName evidence="1">RIH domain-containing protein</fullName>
    </recommendedName>
</protein>
<evidence type="ECO:0000313" key="2">
    <source>
        <dbReference type="EMBL" id="OBS71112.1"/>
    </source>
</evidence>
<dbReference type="Proteomes" id="UP000092124">
    <property type="component" value="Unassembled WGS sequence"/>
</dbReference>
<dbReference type="GO" id="GO:0034704">
    <property type="term" value="C:calcium channel complex"/>
    <property type="evidence" value="ECO:0007669"/>
    <property type="project" value="TreeGrafter"/>
</dbReference>
<gene>
    <name evidence="2" type="ORF">A6R68_00347</name>
</gene>
<dbReference type="STRING" id="56216.A0A1A6H0G8"/>
<feature type="non-terminal residue" evidence="2">
    <location>
        <position position="85"/>
    </location>
</feature>
<evidence type="ECO:0000313" key="3">
    <source>
        <dbReference type="Proteomes" id="UP000092124"/>
    </source>
</evidence>